<gene>
    <name evidence="2" type="ORF">E0Z10_g10274</name>
</gene>
<comment type="caution">
    <text evidence="2">The sequence shown here is derived from an EMBL/GenBank/DDBJ whole genome shotgun (WGS) entry which is preliminary data.</text>
</comment>
<evidence type="ECO:0000313" key="3">
    <source>
        <dbReference type="Proteomes" id="UP000297716"/>
    </source>
</evidence>
<name>A0A4Z0Y3Z3_9PEZI</name>
<keyword evidence="3" id="KW-1185">Reference proteome</keyword>
<organism evidence="2 3">
    <name type="scientific">Xylaria hypoxylon</name>
    <dbReference type="NCBI Taxonomy" id="37992"/>
    <lineage>
        <taxon>Eukaryota</taxon>
        <taxon>Fungi</taxon>
        <taxon>Dikarya</taxon>
        <taxon>Ascomycota</taxon>
        <taxon>Pezizomycotina</taxon>
        <taxon>Sordariomycetes</taxon>
        <taxon>Xylariomycetidae</taxon>
        <taxon>Xylariales</taxon>
        <taxon>Xylariaceae</taxon>
        <taxon>Xylaria</taxon>
    </lineage>
</organism>
<accession>A0A4Z0Y3Z3</accession>
<feature type="transmembrane region" description="Helical" evidence="1">
    <location>
        <begin position="12"/>
        <end position="34"/>
    </location>
</feature>
<evidence type="ECO:0000256" key="1">
    <source>
        <dbReference type="SAM" id="Phobius"/>
    </source>
</evidence>
<sequence length="154" mass="16595">MNKRKSHGGKGLIVLGIVLVLGSAAMFVSGYTAITAEMLRLPGEFLPQLGGCHESEVAAYTKAGYGNAGRIKALPMRSHPQEGILNIIQRSRERRLRALTIVDVDYDDAGITCYPGQQNKAQVPKKGITKPLRANSQGTVAVCQTSCLDSRCPR</sequence>
<keyword evidence="1" id="KW-0812">Transmembrane</keyword>
<reference evidence="2 3" key="1">
    <citation type="submission" date="2019-03" db="EMBL/GenBank/DDBJ databases">
        <title>Draft genome sequence of Xylaria hypoxylon DSM 108379, a ubiquitous saprotrophic-parasitic fungi on hardwood.</title>
        <authorList>
            <person name="Buettner E."/>
            <person name="Leonhardt S."/>
            <person name="Gebauer A.M."/>
            <person name="Liers C."/>
            <person name="Hofrichter M."/>
            <person name="Kellner H."/>
        </authorList>
    </citation>
    <scope>NUCLEOTIDE SEQUENCE [LARGE SCALE GENOMIC DNA]</scope>
    <source>
        <strain evidence="2 3">DSM 108379</strain>
    </source>
</reference>
<dbReference type="AlphaFoldDB" id="A0A4Z0Y3Z3"/>
<protein>
    <submittedName>
        <fullName evidence="2">Uncharacterized protein</fullName>
    </submittedName>
</protein>
<keyword evidence="1" id="KW-0472">Membrane</keyword>
<proteinExistence type="predicted"/>
<evidence type="ECO:0000313" key="2">
    <source>
        <dbReference type="EMBL" id="TGJ78494.1"/>
    </source>
</evidence>
<keyword evidence="1" id="KW-1133">Transmembrane helix</keyword>
<dbReference type="Proteomes" id="UP000297716">
    <property type="component" value="Unassembled WGS sequence"/>
</dbReference>
<dbReference type="EMBL" id="SKBN01000384">
    <property type="protein sequence ID" value="TGJ78494.1"/>
    <property type="molecule type" value="Genomic_DNA"/>
</dbReference>